<dbReference type="PANTHER" id="PTHR34070:SF1">
    <property type="entry name" value="DNA ALKYLATION REPAIR PROTEIN"/>
    <property type="match status" value="1"/>
</dbReference>
<sequence length="247" mass="26871">MSWSGPVTAGLGARLEEAADQRTREHWTGYLKGAAHFRGVPMAGVRSAVRALWRQHDLGARPTGELLALAHEWFAAPWTEDKLAAVLLLAEHLVPRLELPDLPALAVPLVEGDVADWNVCDWYATKALHAFAVSRPGEVEARVRGLAAWCSAEGLWQRRAGLVALVRLAPGGEEVFPGFPGLLLGACAANLVDDDRFAHTGPGWVLRELSKAEPEAVAAFVAAHPELSREARRMATAHLRPGPYRRR</sequence>
<comment type="caution">
    <text evidence="1">The sequence shown here is derived from an EMBL/GenBank/DDBJ whole genome shotgun (WGS) entry which is preliminary data.</text>
</comment>
<dbReference type="PANTHER" id="PTHR34070">
    <property type="entry name" value="ARMADILLO-TYPE FOLD"/>
    <property type="match status" value="1"/>
</dbReference>
<accession>A0A2S6ITF5</accession>
<organism evidence="1 2">
    <name type="scientific">Kineococcus xinjiangensis</name>
    <dbReference type="NCBI Taxonomy" id="512762"/>
    <lineage>
        <taxon>Bacteria</taxon>
        <taxon>Bacillati</taxon>
        <taxon>Actinomycetota</taxon>
        <taxon>Actinomycetes</taxon>
        <taxon>Kineosporiales</taxon>
        <taxon>Kineosporiaceae</taxon>
        <taxon>Kineococcus</taxon>
    </lineage>
</organism>
<keyword evidence="2" id="KW-1185">Reference proteome</keyword>
<dbReference type="Proteomes" id="UP000239485">
    <property type="component" value="Unassembled WGS sequence"/>
</dbReference>
<gene>
    <name evidence="1" type="ORF">CLV92_104281</name>
</gene>
<dbReference type="SUPFAM" id="SSF48371">
    <property type="entry name" value="ARM repeat"/>
    <property type="match status" value="1"/>
</dbReference>
<dbReference type="OrthoDB" id="9775346at2"/>
<dbReference type="Pfam" id="PF08713">
    <property type="entry name" value="DNA_alkylation"/>
    <property type="match status" value="1"/>
</dbReference>
<dbReference type="RefSeq" id="WP_104432254.1">
    <property type="nucleotide sequence ID" value="NZ_PTJD01000004.1"/>
</dbReference>
<reference evidence="1 2" key="1">
    <citation type="submission" date="2018-02" db="EMBL/GenBank/DDBJ databases">
        <title>Genomic Encyclopedia of Archaeal and Bacterial Type Strains, Phase II (KMG-II): from individual species to whole genera.</title>
        <authorList>
            <person name="Goeker M."/>
        </authorList>
    </citation>
    <scope>NUCLEOTIDE SEQUENCE [LARGE SCALE GENOMIC DNA]</scope>
    <source>
        <strain evidence="1 2">DSM 22857</strain>
    </source>
</reference>
<dbReference type="InterPro" id="IPR014825">
    <property type="entry name" value="DNA_alkylation"/>
</dbReference>
<dbReference type="EMBL" id="PTJD01000004">
    <property type="protein sequence ID" value="PPK97460.1"/>
    <property type="molecule type" value="Genomic_DNA"/>
</dbReference>
<evidence type="ECO:0000313" key="1">
    <source>
        <dbReference type="EMBL" id="PPK97460.1"/>
    </source>
</evidence>
<dbReference type="Gene3D" id="1.25.10.90">
    <property type="match status" value="1"/>
</dbReference>
<proteinExistence type="predicted"/>
<dbReference type="AlphaFoldDB" id="A0A2S6ITF5"/>
<name>A0A2S6ITF5_9ACTN</name>
<protein>
    <submittedName>
        <fullName evidence="1">3-methyladenine DNA glycosylase AlkD</fullName>
    </submittedName>
</protein>
<dbReference type="CDD" id="cd06561">
    <property type="entry name" value="AlkD_like"/>
    <property type="match status" value="1"/>
</dbReference>
<evidence type="ECO:0000313" key="2">
    <source>
        <dbReference type="Proteomes" id="UP000239485"/>
    </source>
</evidence>
<dbReference type="InterPro" id="IPR016024">
    <property type="entry name" value="ARM-type_fold"/>
</dbReference>